<dbReference type="InterPro" id="IPR002557">
    <property type="entry name" value="Chitin-bd_dom"/>
</dbReference>
<dbReference type="Pfam" id="PF00704">
    <property type="entry name" value="Glyco_hydro_18"/>
    <property type="match status" value="1"/>
</dbReference>
<dbReference type="InterPro" id="IPR029070">
    <property type="entry name" value="Chitinase_insertion_sf"/>
</dbReference>
<reference evidence="17" key="2">
    <citation type="submission" date="2025-08" db="UniProtKB">
        <authorList>
            <consortium name="RefSeq"/>
        </authorList>
    </citation>
    <scope>IDENTIFICATION</scope>
    <source>
        <strain evidence="17">J_2021</strain>
        <tissue evidence="17">Erythrocytes</tissue>
    </source>
</reference>
<evidence type="ECO:0000256" key="5">
    <source>
        <dbReference type="ARBA" id="ARBA00022490"/>
    </source>
</evidence>
<dbReference type="FunFam" id="3.20.20.80:FF:000007">
    <property type="entry name" value="Acidic mammalian chitinase"/>
    <property type="match status" value="1"/>
</dbReference>
<dbReference type="GO" id="GO:0008843">
    <property type="term" value="F:endochitinase activity"/>
    <property type="evidence" value="ECO:0007669"/>
    <property type="project" value="UniProtKB-EC"/>
</dbReference>
<dbReference type="GO" id="GO:0005576">
    <property type="term" value="C:extracellular region"/>
    <property type="evidence" value="ECO:0000318"/>
    <property type="project" value="GO_Central"/>
</dbReference>
<dbReference type="GO" id="GO:0006032">
    <property type="term" value="P:chitin catabolic process"/>
    <property type="evidence" value="ECO:0000318"/>
    <property type="project" value="GO_Central"/>
</dbReference>
<dbReference type="KEGG" id="xla:108709102"/>
<dbReference type="AlphaFoldDB" id="A0A8J1MDZ3"/>
<keyword evidence="16" id="KW-1185">Reference proteome</keyword>
<dbReference type="SUPFAM" id="SSF51445">
    <property type="entry name" value="(Trans)glycosidases"/>
    <property type="match status" value="1"/>
</dbReference>
<keyword evidence="11" id="KW-0624">Polysaccharide degradation</keyword>
<comment type="subunit">
    <text evidence="12">Interacts with EGFR.</text>
</comment>
<dbReference type="PROSITE" id="PS50940">
    <property type="entry name" value="CHIT_BIND_II"/>
    <property type="match status" value="1"/>
</dbReference>
<reference evidence="16" key="1">
    <citation type="submission" date="2024-06" db="UniProtKB">
        <authorList>
            <consortium name="RefSeq"/>
        </authorList>
    </citation>
    <scope>NUCLEOTIDE SEQUENCE [LARGE SCALE GENOMIC DNA]</scope>
    <source>
        <strain evidence="16">J_2021</strain>
    </source>
</reference>
<evidence type="ECO:0000256" key="10">
    <source>
        <dbReference type="ARBA" id="ARBA00023157"/>
    </source>
</evidence>
<organism evidence="16 17">
    <name type="scientific">Xenopus laevis</name>
    <name type="common">African clawed frog</name>
    <dbReference type="NCBI Taxonomy" id="8355"/>
    <lineage>
        <taxon>Eukaryota</taxon>
        <taxon>Metazoa</taxon>
        <taxon>Chordata</taxon>
        <taxon>Craniata</taxon>
        <taxon>Vertebrata</taxon>
        <taxon>Euteleostomi</taxon>
        <taxon>Amphibia</taxon>
        <taxon>Batrachia</taxon>
        <taxon>Anura</taxon>
        <taxon>Pipoidea</taxon>
        <taxon>Pipidae</taxon>
        <taxon>Xenopodinae</taxon>
        <taxon>Xenopus</taxon>
        <taxon>Xenopus</taxon>
    </lineage>
</organism>
<evidence type="ECO:0000256" key="9">
    <source>
        <dbReference type="ARBA" id="ARBA00023024"/>
    </source>
</evidence>
<dbReference type="GO" id="GO:0002376">
    <property type="term" value="P:immune system process"/>
    <property type="evidence" value="ECO:0007669"/>
    <property type="project" value="UniProtKB-KW"/>
</dbReference>
<accession>A0A8J1MDZ3</accession>
<dbReference type="InterPro" id="IPR001223">
    <property type="entry name" value="Glyco_hydro18_cat"/>
</dbReference>
<keyword evidence="9" id="KW-0146">Chitin degradation</keyword>
<name>A0A8J1MDZ3_XENLA</name>
<dbReference type="CDD" id="cd02872">
    <property type="entry name" value="GH18_chitolectin_chitotriosidase"/>
    <property type="match status" value="1"/>
</dbReference>
<keyword evidence="8" id="KW-0391">Immunity</keyword>
<dbReference type="Pfam" id="PF01607">
    <property type="entry name" value="CBM_14"/>
    <property type="match status" value="1"/>
</dbReference>
<evidence type="ECO:0000256" key="11">
    <source>
        <dbReference type="ARBA" id="ARBA00023326"/>
    </source>
</evidence>
<evidence type="ECO:0000313" key="17">
    <source>
        <dbReference type="RefSeq" id="XP_041439778.1"/>
    </source>
</evidence>
<dbReference type="GO" id="GO:0008061">
    <property type="term" value="F:chitin binding"/>
    <property type="evidence" value="ECO:0007669"/>
    <property type="project" value="UniProtKB-KW"/>
</dbReference>
<dbReference type="OrthoDB" id="76388at2759"/>
<dbReference type="GO" id="GO:0000272">
    <property type="term" value="P:polysaccharide catabolic process"/>
    <property type="evidence" value="ECO:0007669"/>
    <property type="project" value="UniProtKB-KW"/>
</dbReference>
<dbReference type="InterPro" id="IPR050314">
    <property type="entry name" value="Glycosyl_Hydrlase_18"/>
</dbReference>
<keyword evidence="7" id="KW-0732">Signal</keyword>
<evidence type="ECO:0000256" key="3">
    <source>
        <dbReference type="ARBA" id="ARBA00009121"/>
    </source>
</evidence>
<feature type="domain" description="GH18" evidence="15">
    <location>
        <begin position="37"/>
        <end position="405"/>
    </location>
</feature>
<dbReference type="PROSITE" id="PS51910">
    <property type="entry name" value="GH18_2"/>
    <property type="match status" value="1"/>
</dbReference>
<dbReference type="InterPro" id="IPR017853">
    <property type="entry name" value="GH"/>
</dbReference>
<evidence type="ECO:0000256" key="12">
    <source>
        <dbReference type="ARBA" id="ARBA00062006"/>
    </source>
</evidence>
<dbReference type="SMART" id="SM00494">
    <property type="entry name" value="ChtBD2"/>
    <property type="match status" value="1"/>
</dbReference>
<keyword evidence="10" id="KW-1015">Disulfide bond</keyword>
<dbReference type="PANTHER" id="PTHR11177">
    <property type="entry name" value="CHITINASE"/>
    <property type="match status" value="1"/>
</dbReference>
<evidence type="ECO:0000256" key="8">
    <source>
        <dbReference type="ARBA" id="ARBA00022859"/>
    </source>
</evidence>
<dbReference type="RefSeq" id="XP_041439778.1">
    <property type="nucleotide sequence ID" value="XM_041583844.1"/>
</dbReference>
<comment type="subcellular location">
    <subcellularLocation>
        <location evidence="2">Cytoplasm</location>
    </subcellularLocation>
</comment>
<dbReference type="GO" id="GO:0004568">
    <property type="term" value="F:chitinase activity"/>
    <property type="evidence" value="ECO:0000318"/>
    <property type="project" value="GO_Central"/>
</dbReference>
<comment type="similarity">
    <text evidence="3">Belongs to the glycosyl hydrolase 18 family. Chitinase class II subfamily.</text>
</comment>
<sequence length="584" mass="64127">MKHKMHRYFAINCIPVIPRTHLLSFCTKEVVLTGFTYQLTCYFTNWAQYRPGLGKFKPDNIDPCLCTHLIYAFAGMSDNQINITDWNDITLYNSFQNLKKHNGELKTLLSIGGWNFGTGPFTAMVSSSENRRIFISSAVRFLRKYGFDGLALDWEYPGSRGSPPQEKHLFTTLVQELHSAFEEEASQTKNTRLLLTAAVASDISKINAGYQIPEISQVLDHIYVMTYDLHGSWEGFTGENSPLFSAPSADGYRSHLNVYYVMNYWVTNGAPASKLFVGFPIYGHTFNLKDASDNSIGAPTTGPGSAGPFTLQPGLLAYYEICTFLKNEATKMWSFSEDVPYAYHGNEWVGYDNIISFKLKAEWLIQSNFGGAMVWSLDMDDFTGTFCNQGKFPLISSLKSTFRFNASGCIPPASTSAPITVAPSTTHKVTDSGSTTKESGFCIGKANGIPGPITTDKNHSSSDGGSSTGSTGFCSGKSNGLYPVAGNNNAFWNCWRGITYQQKCPSRLIFDKSCQCCTTGSVTTVPSKNSVGSGFCSGKPSGLYPVAGDNNGFWNCWKGITFQQHCPVDSSSIKLVNAVVPLQF</sequence>
<keyword evidence="11" id="KW-0119">Carbohydrate metabolism</keyword>
<evidence type="ECO:0000256" key="13">
    <source>
        <dbReference type="ARBA" id="ARBA00072739"/>
    </source>
</evidence>
<evidence type="ECO:0000259" key="14">
    <source>
        <dbReference type="PROSITE" id="PS50940"/>
    </source>
</evidence>
<comment type="catalytic activity">
    <reaction evidence="1">
        <text>Random endo-hydrolysis of N-acetyl-beta-D-glucosaminide (1-&gt;4)-beta-linkages in chitin and chitodextrins.</text>
        <dbReference type="EC" id="3.2.1.14"/>
    </reaction>
</comment>
<keyword evidence="6" id="KW-0147">Chitin-binding</keyword>
<dbReference type="EC" id="3.2.1.14" evidence="4"/>
<dbReference type="SMART" id="SM00636">
    <property type="entry name" value="Glyco_18"/>
    <property type="match status" value="1"/>
</dbReference>
<evidence type="ECO:0000259" key="15">
    <source>
        <dbReference type="PROSITE" id="PS51910"/>
    </source>
</evidence>
<dbReference type="InterPro" id="IPR036508">
    <property type="entry name" value="Chitin-bd_dom_sf"/>
</dbReference>
<dbReference type="Gene3D" id="3.20.20.80">
    <property type="entry name" value="Glycosidases"/>
    <property type="match status" value="2"/>
</dbReference>
<dbReference type="Proteomes" id="UP000186698">
    <property type="component" value="Chromosome 2S"/>
</dbReference>
<evidence type="ECO:0000256" key="1">
    <source>
        <dbReference type="ARBA" id="ARBA00000822"/>
    </source>
</evidence>
<dbReference type="InterPro" id="IPR011583">
    <property type="entry name" value="Chitinase_II/V-like_cat"/>
</dbReference>
<evidence type="ECO:0000256" key="4">
    <source>
        <dbReference type="ARBA" id="ARBA00012729"/>
    </source>
</evidence>
<evidence type="ECO:0000313" key="16">
    <source>
        <dbReference type="Proteomes" id="UP000186698"/>
    </source>
</evidence>
<evidence type="ECO:0000256" key="7">
    <source>
        <dbReference type="ARBA" id="ARBA00022729"/>
    </source>
</evidence>
<dbReference type="PANTHER" id="PTHR11177:SF188">
    <property type="entry name" value="ACIDIC MAMMALIAN CHITINASE"/>
    <property type="match status" value="1"/>
</dbReference>
<dbReference type="Gene3D" id="3.10.50.10">
    <property type="match status" value="1"/>
</dbReference>
<feature type="domain" description="Chitin-binding type-2" evidence="14">
    <location>
        <begin position="471"/>
        <end position="527"/>
    </location>
</feature>
<dbReference type="GeneID" id="108709102"/>
<dbReference type="SUPFAM" id="SSF54556">
    <property type="entry name" value="Chitinase insertion domain"/>
    <property type="match status" value="1"/>
</dbReference>
<dbReference type="FunFam" id="2.170.140.10:FF:000001">
    <property type="entry name" value="Acidic mammalian chitinase"/>
    <property type="match status" value="1"/>
</dbReference>
<dbReference type="FunFam" id="3.10.50.10:FF:000001">
    <property type="entry name" value="Chitinase 3-like 1"/>
    <property type="match status" value="1"/>
</dbReference>
<evidence type="ECO:0000256" key="2">
    <source>
        <dbReference type="ARBA" id="ARBA00004496"/>
    </source>
</evidence>
<proteinExistence type="inferred from homology"/>
<dbReference type="SUPFAM" id="SSF57625">
    <property type="entry name" value="Invertebrate chitin-binding proteins"/>
    <property type="match status" value="1"/>
</dbReference>
<protein>
    <recommendedName>
        <fullName evidence="13">Acidic mammalian chitinase</fullName>
        <ecNumber evidence="4">3.2.1.14</ecNumber>
    </recommendedName>
</protein>
<keyword evidence="5" id="KW-0963">Cytoplasm</keyword>
<gene>
    <name evidence="17" type="primary">LOC108709102</name>
</gene>
<dbReference type="GO" id="GO:0005737">
    <property type="term" value="C:cytoplasm"/>
    <property type="evidence" value="ECO:0007669"/>
    <property type="project" value="UniProtKB-SubCell"/>
</dbReference>
<evidence type="ECO:0000256" key="6">
    <source>
        <dbReference type="ARBA" id="ARBA00022669"/>
    </source>
</evidence>